<dbReference type="InterPro" id="IPR001173">
    <property type="entry name" value="Glyco_trans_2-like"/>
</dbReference>
<dbReference type="AlphaFoldDB" id="A0AAJ1VFU6"/>
<dbReference type="Proteomes" id="UP001228636">
    <property type="component" value="Unassembled WGS sequence"/>
</dbReference>
<keyword evidence="2" id="KW-0328">Glycosyltransferase</keyword>
<dbReference type="RefSeq" id="WP_261973587.1">
    <property type="nucleotide sequence ID" value="NZ_CP103460.1"/>
</dbReference>
<protein>
    <submittedName>
        <fullName evidence="2">Glycosyltransferase family A protein</fullName>
        <ecNumber evidence="2">2.4.-.-</ecNumber>
    </submittedName>
</protein>
<dbReference type="InterPro" id="IPR050834">
    <property type="entry name" value="Glycosyltransf_2"/>
</dbReference>
<evidence type="ECO:0000313" key="3">
    <source>
        <dbReference type="Proteomes" id="UP001228636"/>
    </source>
</evidence>
<dbReference type="CDD" id="cd00761">
    <property type="entry name" value="Glyco_tranf_GTA_type"/>
    <property type="match status" value="1"/>
</dbReference>
<dbReference type="Pfam" id="PF00535">
    <property type="entry name" value="Glycos_transf_2"/>
    <property type="match status" value="1"/>
</dbReference>
<gene>
    <name evidence="2" type="ORF">QWY81_05645</name>
</gene>
<dbReference type="EMBL" id="JAUFQH010000004">
    <property type="protein sequence ID" value="MDN3618941.1"/>
    <property type="molecule type" value="Genomic_DNA"/>
</dbReference>
<dbReference type="PANTHER" id="PTHR43685">
    <property type="entry name" value="GLYCOSYLTRANSFERASE"/>
    <property type="match status" value="1"/>
</dbReference>
<reference evidence="2 3" key="1">
    <citation type="journal article" date="2014" name="Int. J. Syst. Evol. Microbiol.">
        <title>Complete genome sequence of Corynebacterium casei LMG S-19264T (=DSM 44701T), isolated from a smear-ripened cheese.</title>
        <authorList>
            <consortium name="US DOE Joint Genome Institute (JGI-PGF)"/>
            <person name="Walter F."/>
            <person name="Albersmeier A."/>
            <person name="Kalinowski J."/>
            <person name="Ruckert C."/>
        </authorList>
    </citation>
    <scope>NUCLEOTIDE SEQUENCE [LARGE SCALE GENOMIC DNA]</scope>
    <source>
        <strain evidence="2 3">CECT 8670</strain>
    </source>
</reference>
<dbReference type="SUPFAM" id="SSF53448">
    <property type="entry name" value="Nucleotide-diphospho-sugar transferases"/>
    <property type="match status" value="1"/>
</dbReference>
<dbReference type="PANTHER" id="PTHR43685:SF2">
    <property type="entry name" value="GLYCOSYLTRANSFERASE 2-LIKE DOMAIN-CONTAINING PROTEIN"/>
    <property type="match status" value="1"/>
</dbReference>
<proteinExistence type="predicted"/>
<keyword evidence="2" id="KW-0808">Transferase</keyword>
<dbReference type="EC" id="2.4.-.-" evidence="2"/>
<sequence length="300" mass="35786">MINFSIVIPTKNRLEDLKITLSKLEYLINDKNIETIILDDGSNDGTKDYILENYKNIRFYRNEKSKGILAVRNKLFSLVNTEYAISIDDDANFLTGQILESIEKYFKENTKTGLLYFRSYWSKEKPSSTETTLIPHRTQSFGAVAFAIKMSVWKSIPNLLEWFLFYGEENFISYELFKVKKEIHYLPTILVHHRVDIKSRKKEKDYRLRQRRSFRSGWYLYLLFYPLKEIPRRLVYTLWQQIKIKTLKGDFKATIGVFQAVLDVVYNFPKLVKNANRLTVKEFKEYQKLPSTKLYWKPEK</sequence>
<evidence type="ECO:0000259" key="1">
    <source>
        <dbReference type="Pfam" id="PF00535"/>
    </source>
</evidence>
<dbReference type="GO" id="GO:0016757">
    <property type="term" value="F:glycosyltransferase activity"/>
    <property type="evidence" value="ECO:0007669"/>
    <property type="project" value="UniProtKB-KW"/>
</dbReference>
<comment type="caution">
    <text evidence="2">The sequence shown here is derived from an EMBL/GenBank/DDBJ whole genome shotgun (WGS) entry which is preliminary data.</text>
</comment>
<accession>A0AAJ1VFU6</accession>
<dbReference type="Gene3D" id="3.90.550.10">
    <property type="entry name" value="Spore Coat Polysaccharide Biosynthesis Protein SpsA, Chain A"/>
    <property type="match status" value="1"/>
</dbReference>
<name>A0AAJ1VFU6_9FLAO</name>
<feature type="domain" description="Glycosyltransferase 2-like" evidence="1">
    <location>
        <begin position="5"/>
        <end position="132"/>
    </location>
</feature>
<organism evidence="2 3">
    <name type="scientific">Polaribacter sejongensis</name>
    <dbReference type="NCBI Taxonomy" id="985043"/>
    <lineage>
        <taxon>Bacteria</taxon>
        <taxon>Pseudomonadati</taxon>
        <taxon>Bacteroidota</taxon>
        <taxon>Flavobacteriia</taxon>
        <taxon>Flavobacteriales</taxon>
        <taxon>Flavobacteriaceae</taxon>
    </lineage>
</organism>
<dbReference type="InterPro" id="IPR029044">
    <property type="entry name" value="Nucleotide-diphossugar_trans"/>
</dbReference>
<evidence type="ECO:0000313" key="2">
    <source>
        <dbReference type="EMBL" id="MDN3618941.1"/>
    </source>
</evidence>